<name>A0A1W9KNL7_9BURK</name>
<comment type="caution">
    <text evidence="2">The sequence shown here is derived from an EMBL/GenBank/DDBJ whole genome shotgun (WGS) entry which is preliminary data.</text>
</comment>
<accession>A0A1W9KNL7</accession>
<reference evidence="2 3" key="1">
    <citation type="submission" date="2017-01" db="EMBL/GenBank/DDBJ databases">
        <title>Novel large sulfur bacteria in the metagenomes of groundwater-fed chemosynthetic microbial mats in the Lake Huron basin.</title>
        <authorList>
            <person name="Sharrar A.M."/>
            <person name="Flood B.E."/>
            <person name="Bailey J.V."/>
            <person name="Jones D.S."/>
            <person name="Biddanda B."/>
            <person name="Ruberg S.A."/>
            <person name="Marcus D.N."/>
            <person name="Dick G.J."/>
        </authorList>
    </citation>
    <scope>NUCLEOTIDE SEQUENCE [LARGE SCALE GENOMIC DNA]</scope>
    <source>
        <strain evidence="2">A7</strain>
    </source>
</reference>
<feature type="chain" id="PRO_5013275589" evidence="1">
    <location>
        <begin position="20"/>
        <end position="132"/>
    </location>
</feature>
<keyword evidence="1" id="KW-0732">Signal</keyword>
<feature type="signal peptide" evidence="1">
    <location>
        <begin position="1"/>
        <end position="19"/>
    </location>
</feature>
<evidence type="ECO:0000313" key="3">
    <source>
        <dbReference type="Proteomes" id="UP000192505"/>
    </source>
</evidence>
<dbReference type="AlphaFoldDB" id="A0A1W9KNL7"/>
<gene>
    <name evidence="2" type="ORF">BWK72_20930</name>
</gene>
<proteinExistence type="predicted"/>
<sequence>MLKRLVTVFSIVLPSIAFCFDLSCTFGATCISTQGTKIPSKKVIELSGYCDDFTRNDIGRRVLKMSFNEINIVAGKNINHPVFSASYAFDKLQESELNFIRQANVEDTDYNQIKLSCVQLLRDFNNRSKWSQ</sequence>
<dbReference type="EMBL" id="MTEI01000044">
    <property type="protein sequence ID" value="OQW85701.1"/>
    <property type="molecule type" value="Genomic_DNA"/>
</dbReference>
<protein>
    <submittedName>
        <fullName evidence="2">Uncharacterized protein</fullName>
    </submittedName>
</protein>
<evidence type="ECO:0000256" key="1">
    <source>
        <dbReference type="SAM" id="SignalP"/>
    </source>
</evidence>
<organism evidence="2 3">
    <name type="scientific">Rhodoferax ferrireducens</name>
    <dbReference type="NCBI Taxonomy" id="192843"/>
    <lineage>
        <taxon>Bacteria</taxon>
        <taxon>Pseudomonadati</taxon>
        <taxon>Pseudomonadota</taxon>
        <taxon>Betaproteobacteria</taxon>
        <taxon>Burkholderiales</taxon>
        <taxon>Comamonadaceae</taxon>
        <taxon>Rhodoferax</taxon>
    </lineage>
</organism>
<dbReference type="Proteomes" id="UP000192505">
    <property type="component" value="Unassembled WGS sequence"/>
</dbReference>
<evidence type="ECO:0000313" key="2">
    <source>
        <dbReference type="EMBL" id="OQW85701.1"/>
    </source>
</evidence>